<dbReference type="InterPro" id="IPR023616">
    <property type="entry name" value="Cyt_c_oxase-like_su1_dom"/>
</dbReference>
<dbReference type="PROSITE" id="PS50855">
    <property type="entry name" value="COX1"/>
    <property type="match status" value="1"/>
</dbReference>
<accession>B2ZFN1</accession>
<sequence length="632" mass="69833">MSSVISSSQDRAAGSPRGITFADWWPLARGVLWAAIGYIIGTLLVGIIEHSLYGGSHGSLASPRELTVGYIFGLVGWFMGIGVWEGWVKPSFGGEETWLNKGVGRYFRFGTEAKATATRYTIFAIATFFIAGMLAMAIRVDLLSPHGMFFATKEQYNEAFSIHGTLMLLAVAALAILGGIGNYILPPMIGARQVVFPKLMGLSSWFVPPGVVAVALSPLVGGYESGWMGFPPLSTMGGTGIIFYFMGAATLLLSSWAGAINFVATLVFLRTKGMTLSRVPMFVYGVASASVLLIIFVPYTATAFLFNLFDMVVGTQFYALKGGLTLAYQDMFWWLFHPEVYVFVLPAWALWLEIITVFSRRSLFGRGWAVAGFVGIMAISGAVGVHHFFTQVGDARLPIIMGITEMVSVPTGFFYLAAIGTLWGGRVRITSPLLLILMSMVNFLIGGLTGVFNSDVPANLQIHNTFFVVGHFHYTILGGMLFTWIGALYYYFPKVTGRMVNEFWAKLHAWWFFIFFNFTFMGFFVVGLDGMNRRIATYLPYLQPMNDWISINAFLLGAGFLIPLVNLVYSYYRGPLAGQNPWGAKTLDWQMPSPPPYENFPFGKEPVVVSDFYNYEENAPEPVIWVDAKQST</sequence>
<feature type="transmembrane region" description="Helical" evidence="2">
    <location>
        <begin position="548"/>
        <end position="569"/>
    </location>
</feature>
<dbReference type="Gene3D" id="1.20.210.10">
    <property type="entry name" value="Cytochrome c oxidase-like, subunit I domain"/>
    <property type="match status" value="1"/>
</dbReference>
<dbReference type="GO" id="GO:0020037">
    <property type="term" value="F:heme binding"/>
    <property type="evidence" value="ECO:0007669"/>
    <property type="project" value="InterPro"/>
</dbReference>
<evidence type="ECO:0000256" key="2">
    <source>
        <dbReference type="SAM" id="Phobius"/>
    </source>
</evidence>
<feature type="transmembrane region" description="Helical" evidence="2">
    <location>
        <begin position="281"/>
        <end position="301"/>
    </location>
</feature>
<dbReference type="InterPro" id="IPR036927">
    <property type="entry name" value="Cyt_c_oxase-like_su1_sf"/>
</dbReference>
<feature type="transmembrane region" description="Helical" evidence="2">
    <location>
        <begin position="160"/>
        <end position="185"/>
    </location>
</feature>
<feature type="domain" description="Cytochrome oxidase subunit I profile" evidence="3">
    <location>
        <begin position="98"/>
        <end position="609"/>
    </location>
</feature>
<dbReference type="OrthoDB" id="9803294at2"/>
<feature type="transmembrane region" description="Helical" evidence="2">
    <location>
        <begin position="472"/>
        <end position="492"/>
    </location>
</feature>
<dbReference type="SUPFAM" id="SSF81442">
    <property type="entry name" value="Cytochrome c oxidase subunit I-like"/>
    <property type="match status" value="1"/>
</dbReference>
<evidence type="ECO:0000259" key="3">
    <source>
        <dbReference type="PROSITE" id="PS50855"/>
    </source>
</evidence>
<evidence type="ECO:0000313" key="4">
    <source>
        <dbReference type="EMBL" id="ACD03840.1"/>
    </source>
</evidence>
<keyword evidence="1" id="KW-0249">Electron transport</keyword>
<reference evidence="4" key="1">
    <citation type="submission" date="2008-04" db="EMBL/GenBank/DDBJ databases">
        <title>Ferrous iron oxidation by halotolerant, acidophilic ''Thiobacillus prosperus''.</title>
        <authorList>
            <person name="Nicolle J.L."/>
            <person name="Bathe S."/>
            <person name="Norris P.R."/>
        </authorList>
    </citation>
    <scope>NUCLEOTIDE SEQUENCE</scope>
    <source>
        <strain evidence="4">V6</strain>
    </source>
</reference>
<feature type="transmembrane region" description="Helical" evidence="2">
    <location>
        <begin position="241"/>
        <end position="269"/>
    </location>
</feature>
<dbReference type="GO" id="GO:0016020">
    <property type="term" value="C:membrane"/>
    <property type="evidence" value="ECO:0007669"/>
    <property type="project" value="InterPro"/>
</dbReference>
<evidence type="ECO:0000256" key="1">
    <source>
        <dbReference type="ARBA" id="ARBA00022660"/>
    </source>
</evidence>
<dbReference type="GO" id="GO:0009060">
    <property type="term" value="P:aerobic respiration"/>
    <property type="evidence" value="ECO:0007669"/>
    <property type="project" value="InterPro"/>
</dbReference>
<feature type="transmembrane region" description="Helical" evidence="2">
    <location>
        <begin position="68"/>
        <end position="88"/>
    </location>
</feature>
<dbReference type="GO" id="GO:0004129">
    <property type="term" value="F:cytochrome-c oxidase activity"/>
    <property type="evidence" value="ECO:0007669"/>
    <property type="project" value="InterPro"/>
</dbReference>
<feature type="transmembrane region" description="Helical" evidence="2">
    <location>
        <begin position="205"/>
        <end position="221"/>
    </location>
</feature>
<protein>
    <submittedName>
        <fullName evidence="4">CoxA</fullName>
    </submittedName>
</protein>
<dbReference type="GO" id="GO:0015990">
    <property type="term" value="P:electron transport coupled proton transport"/>
    <property type="evidence" value="ECO:0007669"/>
    <property type="project" value="TreeGrafter"/>
</dbReference>
<keyword evidence="1" id="KW-0679">Respiratory chain</keyword>
<keyword evidence="2" id="KW-1133">Transmembrane helix</keyword>
<feature type="transmembrane region" description="Helical" evidence="2">
    <location>
        <begin position="340"/>
        <end position="358"/>
    </location>
</feature>
<feature type="transmembrane region" description="Helical" evidence="2">
    <location>
        <begin position="504"/>
        <end position="528"/>
    </location>
</feature>
<dbReference type="EMBL" id="EU653292">
    <property type="protein sequence ID" value="ACD03840.1"/>
    <property type="molecule type" value="Genomic_DNA"/>
</dbReference>
<keyword evidence="2" id="KW-0472">Membrane</keyword>
<dbReference type="InterPro" id="IPR000883">
    <property type="entry name" value="Cyt_C_Oxase_1"/>
</dbReference>
<reference evidence="4" key="2">
    <citation type="journal article" date="2009" name="Microbiology">
        <title>Ferrous iron oxidation and rusticyanin in halotolerant, acidophilic 'Thiobacillus prosperus'.</title>
        <authorList>
            <person name="Nicolle Jle C."/>
            <person name="Simmons S."/>
            <person name="Bathe S."/>
            <person name="Norris P.R."/>
        </authorList>
    </citation>
    <scope>NUCLEOTIDE SEQUENCE</scope>
    <source>
        <strain evidence="4">V6</strain>
    </source>
</reference>
<feature type="transmembrane region" description="Helical" evidence="2">
    <location>
        <begin position="27"/>
        <end position="48"/>
    </location>
</feature>
<dbReference type="Pfam" id="PF00115">
    <property type="entry name" value="COX1"/>
    <property type="match status" value="1"/>
</dbReference>
<dbReference type="PRINTS" id="PR01165">
    <property type="entry name" value="CYCOXIDASEI"/>
</dbReference>
<dbReference type="AlphaFoldDB" id="B2ZFN1"/>
<feature type="transmembrane region" description="Helical" evidence="2">
    <location>
        <begin position="120"/>
        <end position="140"/>
    </location>
</feature>
<feature type="transmembrane region" description="Helical" evidence="2">
    <location>
        <begin position="395"/>
        <end position="417"/>
    </location>
</feature>
<dbReference type="PANTHER" id="PTHR10422">
    <property type="entry name" value="CYTOCHROME C OXIDASE SUBUNIT 1"/>
    <property type="match status" value="1"/>
</dbReference>
<feature type="transmembrane region" description="Helical" evidence="2">
    <location>
        <begin position="370"/>
        <end position="389"/>
    </location>
</feature>
<keyword evidence="2" id="KW-0812">Transmembrane</keyword>
<organism evidence="4">
    <name type="scientific">Acidihalobacter prosperus</name>
    <dbReference type="NCBI Taxonomy" id="160660"/>
    <lineage>
        <taxon>Bacteria</taxon>
        <taxon>Pseudomonadati</taxon>
        <taxon>Pseudomonadota</taxon>
        <taxon>Gammaproteobacteria</taxon>
        <taxon>Chromatiales</taxon>
        <taxon>Ectothiorhodospiraceae</taxon>
        <taxon>Acidihalobacter</taxon>
    </lineage>
</organism>
<dbReference type="PANTHER" id="PTHR10422:SF18">
    <property type="entry name" value="CYTOCHROME C OXIDASE SUBUNIT 1"/>
    <property type="match status" value="1"/>
</dbReference>
<feature type="transmembrane region" description="Helical" evidence="2">
    <location>
        <begin position="429"/>
        <end position="452"/>
    </location>
</feature>
<proteinExistence type="predicted"/>
<keyword evidence="1" id="KW-0813">Transport</keyword>
<dbReference type="GO" id="GO:0022904">
    <property type="term" value="P:respiratory electron transport chain"/>
    <property type="evidence" value="ECO:0007669"/>
    <property type="project" value="TreeGrafter"/>
</dbReference>
<name>B2ZFN1_9GAMM</name>